<dbReference type="OMA" id="EDASHQM"/>
<name>I2FUN8_USTHO</name>
<evidence type="ECO:0000256" key="1">
    <source>
        <dbReference type="SAM" id="MobiDB-lite"/>
    </source>
</evidence>
<proteinExistence type="predicted"/>
<accession>I2FUN8</accession>
<dbReference type="PANTHER" id="PTHR11439:SF491">
    <property type="entry name" value="INTEGRASE CATALYTIC DOMAIN-CONTAINING PROTEIN"/>
    <property type="match status" value="1"/>
</dbReference>
<protein>
    <recommendedName>
        <fullName evidence="4">Reverse transcriptase Ty1/copia-type domain-containing protein</fullName>
    </recommendedName>
</protein>
<evidence type="ECO:0000313" key="2">
    <source>
        <dbReference type="EMBL" id="CCF50631.1"/>
    </source>
</evidence>
<keyword evidence="3" id="KW-1185">Reference proteome</keyword>
<evidence type="ECO:0008006" key="4">
    <source>
        <dbReference type="Google" id="ProtNLM"/>
    </source>
</evidence>
<feature type="region of interest" description="Disordered" evidence="1">
    <location>
        <begin position="1"/>
        <end position="20"/>
    </location>
</feature>
<reference evidence="2 3" key="1">
    <citation type="journal article" date="2012" name="Plant Cell">
        <title>Genome comparison of barley and maize smut fungi reveals targeted loss of RNA silencing components and species-specific presence of transposable elements.</title>
        <authorList>
            <person name="Laurie J.D."/>
            <person name="Ali S."/>
            <person name="Linning R."/>
            <person name="Mannhaupt G."/>
            <person name="Wong P."/>
            <person name="Gueldener U."/>
            <person name="Muensterkoetter M."/>
            <person name="Moore R."/>
            <person name="Kahmann R."/>
            <person name="Bakkeren G."/>
            <person name="Schirawski J."/>
        </authorList>
    </citation>
    <scope>NUCLEOTIDE SEQUENCE [LARGE SCALE GENOMIC DNA]</scope>
    <source>
        <strain evidence="3">Uh4875-4</strain>
    </source>
</reference>
<gene>
    <name evidence="2" type="ORF">UHOR_06167</name>
</gene>
<organism evidence="2 3">
    <name type="scientific">Ustilago hordei</name>
    <name type="common">Barley covered smut fungus</name>
    <dbReference type="NCBI Taxonomy" id="120017"/>
    <lineage>
        <taxon>Eukaryota</taxon>
        <taxon>Fungi</taxon>
        <taxon>Dikarya</taxon>
        <taxon>Basidiomycota</taxon>
        <taxon>Ustilaginomycotina</taxon>
        <taxon>Ustilaginomycetes</taxon>
        <taxon>Ustilaginales</taxon>
        <taxon>Ustilaginaceae</taxon>
        <taxon>Ustilago</taxon>
    </lineage>
</organism>
<comment type="caution">
    <text evidence="2">The sequence shown here is derived from an EMBL/GenBank/DDBJ whole genome shotgun (WGS) entry which is preliminary data.</text>
</comment>
<dbReference type="CDD" id="cd09272">
    <property type="entry name" value="RNase_HI_RT_Ty1"/>
    <property type="match status" value="1"/>
</dbReference>
<dbReference type="Proteomes" id="UP000006174">
    <property type="component" value="Unassembled WGS sequence"/>
</dbReference>
<evidence type="ECO:0000313" key="3">
    <source>
        <dbReference type="Proteomes" id="UP000006174"/>
    </source>
</evidence>
<dbReference type="STRING" id="1128400.I2FUN8"/>
<dbReference type="EMBL" id="CAGI01000157">
    <property type="protein sequence ID" value="CCF50631.1"/>
    <property type="molecule type" value="Genomic_DNA"/>
</dbReference>
<dbReference type="HOGENOM" id="CLU_001650_6_0_1"/>
<dbReference type="eggNOG" id="KOG0017">
    <property type="taxonomic scope" value="Eukaryota"/>
</dbReference>
<dbReference type="AlphaFoldDB" id="I2FUN8"/>
<sequence>MARANTVKAPLDPSAVNLSPEDASHQMLNKAQTTVYQQMIGSVMYLMTSTQPDLAFAVRNLAKYLSSPTMVHLNQACHLLHYISYTQSSRLTYLLNDDNKVPLAYSNHAGSWKENPYSTSSFVLMIFGGAIAWRSHWQRIISTSTTEAEVVALSDACHDIDWLIDIVKGLGLIGNSNAGVVLHTNNQAAQWVTSSDGPQQNKALTLHKAYVKDTVKKGLIVIKWIPGELQIADGFTKLLNARRSNKSCKDLGVLAK</sequence>
<dbReference type="PANTHER" id="PTHR11439">
    <property type="entry name" value="GAG-POL-RELATED RETROTRANSPOSON"/>
    <property type="match status" value="1"/>
</dbReference>